<dbReference type="Pfam" id="PF01850">
    <property type="entry name" value="PIN"/>
    <property type="match status" value="1"/>
</dbReference>
<feature type="binding site" evidence="8">
    <location>
        <position position="103"/>
    </location>
    <ligand>
        <name>Mg(2+)</name>
        <dbReference type="ChEBI" id="CHEBI:18420"/>
    </ligand>
</feature>
<keyword evidence="11" id="KW-1185">Reference proteome</keyword>
<dbReference type="EC" id="3.1.-.-" evidence="8"/>
<dbReference type="RefSeq" id="WP_190465555.1">
    <property type="nucleotide sequence ID" value="NZ_JACJSG010000001.1"/>
</dbReference>
<dbReference type="Gene3D" id="3.40.50.1010">
    <property type="entry name" value="5'-nuclease"/>
    <property type="match status" value="1"/>
</dbReference>
<sequence length="139" mass="15592">MMNSSLIYLLDTNVCIMYLKGKSLSINHHLDNLEPEKVAVCSVVKAELFYGSMRSNNPQKAITLQKMFVEQFVSLPFDDGCAEIYGNIRDDLANIGTPISSNDIQIASIALVNKLILVTHNVREFSRVKGLQIEDWEGE</sequence>
<keyword evidence="3 8" id="KW-0540">Nuclease</keyword>
<accession>A0ABR8D031</accession>
<dbReference type="HAMAP" id="MF_00265">
    <property type="entry name" value="VapC_Nob1"/>
    <property type="match status" value="1"/>
</dbReference>
<dbReference type="EMBL" id="JACJSG010000001">
    <property type="protein sequence ID" value="MBD2499118.1"/>
    <property type="molecule type" value="Genomic_DNA"/>
</dbReference>
<evidence type="ECO:0000313" key="10">
    <source>
        <dbReference type="EMBL" id="MBD2499118.1"/>
    </source>
</evidence>
<evidence type="ECO:0000256" key="8">
    <source>
        <dbReference type="HAMAP-Rule" id="MF_00265"/>
    </source>
</evidence>
<dbReference type="Proteomes" id="UP000661112">
    <property type="component" value="Unassembled WGS sequence"/>
</dbReference>
<keyword evidence="2 8" id="KW-1277">Toxin-antitoxin system</keyword>
<gene>
    <name evidence="8" type="primary">vapC</name>
    <name evidence="10" type="ORF">H6G83_00575</name>
</gene>
<dbReference type="PANTHER" id="PTHR33653:SF1">
    <property type="entry name" value="RIBONUCLEASE VAPC2"/>
    <property type="match status" value="1"/>
</dbReference>
<keyword evidence="5 8" id="KW-0378">Hydrolase</keyword>
<keyword evidence="8" id="KW-0800">Toxin</keyword>
<protein>
    <recommendedName>
        <fullName evidence="8">Ribonuclease VapC</fullName>
        <shortName evidence="8">RNase VapC</shortName>
        <ecNumber evidence="8">3.1.-.-</ecNumber>
    </recommendedName>
    <alternativeName>
        <fullName evidence="8">Toxin VapC</fullName>
    </alternativeName>
</protein>
<evidence type="ECO:0000313" key="11">
    <source>
        <dbReference type="Proteomes" id="UP000661112"/>
    </source>
</evidence>
<dbReference type="InterPro" id="IPR022907">
    <property type="entry name" value="VapC_family"/>
</dbReference>
<comment type="similarity">
    <text evidence="7 8">Belongs to the PINc/VapC protein family.</text>
</comment>
<dbReference type="InterPro" id="IPR050556">
    <property type="entry name" value="Type_II_TA_system_RNase"/>
</dbReference>
<evidence type="ECO:0000256" key="3">
    <source>
        <dbReference type="ARBA" id="ARBA00022722"/>
    </source>
</evidence>
<feature type="binding site" evidence="8">
    <location>
        <position position="11"/>
    </location>
    <ligand>
        <name>Mg(2+)</name>
        <dbReference type="ChEBI" id="CHEBI:18420"/>
    </ligand>
</feature>
<comment type="function">
    <text evidence="8">Toxic component of a toxin-antitoxin (TA) system. An RNase.</text>
</comment>
<keyword evidence="6 8" id="KW-0460">Magnesium</keyword>
<evidence type="ECO:0000256" key="2">
    <source>
        <dbReference type="ARBA" id="ARBA00022649"/>
    </source>
</evidence>
<feature type="domain" description="PIN" evidence="9">
    <location>
        <begin position="8"/>
        <end position="130"/>
    </location>
</feature>
<comment type="caution">
    <text evidence="10">The sequence shown here is derived from an EMBL/GenBank/DDBJ whole genome shotgun (WGS) entry which is preliminary data.</text>
</comment>
<dbReference type="InterPro" id="IPR002716">
    <property type="entry name" value="PIN_dom"/>
</dbReference>
<evidence type="ECO:0000256" key="6">
    <source>
        <dbReference type="ARBA" id="ARBA00022842"/>
    </source>
</evidence>
<keyword evidence="4 8" id="KW-0479">Metal-binding</keyword>
<evidence type="ECO:0000256" key="1">
    <source>
        <dbReference type="ARBA" id="ARBA00001946"/>
    </source>
</evidence>
<name>A0ABR8D031_9NOST</name>
<dbReference type="SUPFAM" id="SSF88723">
    <property type="entry name" value="PIN domain-like"/>
    <property type="match status" value="1"/>
</dbReference>
<proteinExistence type="inferred from homology"/>
<comment type="cofactor">
    <cofactor evidence="1 8">
        <name>Mg(2+)</name>
        <dbReference type="ChEBI" id="CHEBI:18420"/>
    </cofactor>
</comment>
<evidence type="ECO:0000259" key="9">
    <source>
        <dbReference type="Pfam" id="PF01850"/>
    </source>
</evidence>
<organism evidence="10 11">
    <name type="scientific">Anabaena azotica FACHB-119</name>
    <dbReference type="NCBI Taxonomy" id="947527"/>
    <lineage>
        <taxon>Bacteria</taxon>
        <taxon>Bacillati</taxon>
        <taxon>Cyanobacteriota</taxon>
        <taxon>Cyanophyceae</taxon>
        <taxon>Nostocales</taxon>
        <taxon>Nostocaceae</taxon>
        <taxon>Anabaena</taxon>
        <taxon>Anabaena azotica</taxon>
    </lineage>
</organism>
<evidence type="ECO:0000256" key="7">
    <source>
        <dbReference type="ARBA" id="ARBA00038093"/>
    </source>
</evidence>
<evidence type="ECO:0000256" key="4">
    <source>
        <dbReference type="ARBA" id="ARBA00022723"/>
    </source>
</evidence>
<evidence type="ECO:0000256" key="5">
    <source>
        <dbReference type="ARBA" id="ARBA00022801"/>
    </source>
</evidence>
<reference evidence="10 11" key="1">
    <citation type="journal article" date="2020" name="ISME J.">
        <title>Comparative genomics reveals insights into cyanobacterial evolution and habitat adaptation.</title>
        <authorList>
            <person name="Chen M.Y."/>
            <person name="Teng W.K."/>
            <person name="Zhao L."/>
            <person name="Hu C.X."/>
            <person name="Zhou Y.K."/>
            <person name="Han B.P."/>
            <person name="Song L.R."/>
            <person name="Shu W.S."/>
        </authorList>
    </citation>
    <scope>NUCLEOTIDE SEQUENCE [LARGE SCALE GENOMIC DNA]</scope>
    <source>
        <strain evidence="10 11">FACHB-119</strain>
    </source>
</reference>
<dbReference type="InterPro" id="IPR029060">
    <property type="entry name" value="PIN-like_dom_sf"/>
</dbReference>
<dbReference type="CDD" id="cd09881">
    <property type="entry name" value="PIN_VapC4-5_FitB-like"/>
    <property type="match status" value="1"/>
</dbReference>
<dbReference type="PANTHER" id="PTHR33653">
    <property type="entry name" value="RIBONUCLEASE VAPC2"/>
    <property type="match status" value="1"/>
</dbReference>